<keyword evidence="1" id="KW-0378">Hydrolase</keyword>
<dbReference type="GO" id="GO:0004061">
    <property type="term" value="F:arylformamidase activity"/>
    <property type="evidence" value="ECO:0007669"/>
    <property type="project" value="UniProtKB-EC"/>
</dbReference>
<dbReference type="InterPro" id="IPR037175">
    <property type="entry name" value="KFase_sf"/>
</dbReference>
<dbReference type="RefSeq" id="WP_249864355.1">
    <property type="nucleotide sequence ID" value="NZ_CP027059.1"/>
</dbReference>
<dbReference type="Gene3D" id="3.50.30.50">
    <property type="entry name" value="Putative cyclase"/>
    <property type="match status" value="2"/>
</dbReference>
<dbReference type="Proteomes" id="UP001057134">
    <property type="component" value="Chromosome"/>
</dbReference>
<sequence length="173" mass="18858">MRIIDLSLPIFSGMPVYPGDPEVKVEIAHTYESHTWELRSLAFGSHTGTHVDAVSHMHPGGKTLDELPLDRFFGVSYVVDPRAASFPSRAGLFFREPAGLEVLERVVAAEAPRAGGCLDEPLQRALLQAGIVTYTDLTQLELLPLNRPFMFYGFPLKIAGGDGSPVRAVAVLE</sequence>
<reference evidence="1" key="2">
    <citation type="journal article" date="2021" name="J Anim Sci Technol">
        <title>Complete genome sequence of Paenibacillus konkukensis sp. nov. SK3146 as a potential probiotic strain.</title>
        <authorList>
            <person name="Jung H.I."/>
            <person name="Park S."/>
            <person name="Niu K.M."/>
            <person name="Lee S.W."/>
            <person name="Kothari D."/>
            <person name="Yi K.J."/>
            <person name="Kim S.K."/>
        </authorList>
    </citation>
    <scope>NUCLEOTIDE SEQUENCE</scope>
    <source>
        <strain evidence="1">SK3146</strain>
    </source>
</reference>
<dbReference type="PANTHER" id="PTHR31118:SF12">
    <property type="entry name" value="CYCLASE-LIKE PROTEIN 2"/>
    <property type="match status" value="1"/>
</dbReference>
<name>A0ABY4RKN4_9BACL</name>
<gene>
    <name evidence="1" type="primary">kynB_1</name>
    <name evidence="1" type="ORF">SK3146_01346</name>
</gene>
<evidence type="ECO:0000313" key="2">
    <source>
        <dbReference type="Proteomes" id="UP001057134"/>
    </source>
</evidence>
<organism evidence="1 2">
    <name type="scientific">Paenibacillus konkukensis</name>
    <dbReference type="NCBI Taxonomy" id="2020716"/>
    <lineage>
        <taxon>Bacteria</taxon>
        <taxon>Bacillati</taxon>
        <taxon>Bacillota</taxon>
        <taxon>Bacilli</taxon>
        <taxon>Bacillales</taxon>
        <taxon>Paenibacillaceae</taxon>
        <taxon>Paenibacillus</taxon>
    </lineage>
</organism>
<accession>A0ABY4RKN4</accession>
<dbReference type="EMBL" id="CP027059">
    <property type="protein sequence ID" value="UQZ82189.1"/>
    <property type="molecule type" value="Genomic_DNA"/>
</dbReference>
<dbReference type="SUPFAM" id="SSF102198">
    <property type="entry name" value="Putative cyclase"/>
    <property type="match status" value="1"/>
</dbReference>
<dbReference type="EC" id="3.5.1.9" evidence="1"/>
<keyword evidence="2" id="KW-1185">Reference proteome</keyword>
<dbReference type="InterPro" id="IPR007325">
    <property type="entry name" value="KFase/CYL"/>
</dbReference>
<dbReference type="Pfam" id="PF04199">
    <property type="entry name" value="Cyclase"/>
    <property type="match status" value="1"/>
</dbReference>
<evidence type="ECO:0000313" key="1">
    <source>
        <dbReference type="EMBL" id="UQZ82189.1"/>
    </source>
</evidence>
<dbReference type="PANTHER" id="PTHR31118">
    <property type="entry name" value="CYCLASE-LIKE PROTEIN 2"/>
    <property type="match status" value="1"/>
</dbReference>
<protein>
    <submittedName>
        <fullName evidence="1">Kynurenine formamidase</fullName>
        <ecNumber evidence="1">3.5.1.9</ecNumber>
    </submittedName>
</protein>
<proteinExistence type="predicted"/>
<reference evidence="1" key="1">
    <citation type="submission" date="2018-02" db="EMBL/GenBank/DDBJ databases">
        <authorList>
            <person name="Kim S.-K."/>
            <person name="Jung H.-I."/>
            <person name="Lee S.-W."/>
        </authorList>
    </citation>
    <scope>NUCLEOTIDE SEQUENCE</scope>
    <source>
        <strain evidence="1">SK3146</strain>
    </source>
</reference>